<dbReference type="Gene3D" id="3.40.980.10">
    <property type="entry name" value="MoaB/Mog-like domain"/>
    <property type="match status" value="1"/>
</dbReference>
<dbReference type="NCBIfam" id="TIGR00177">
    <property type="entry name" value="molyb_syn"/>
    <property type="match status" value="1"/>
</dbReference>
<evidence type="ECO:0000259" key="2">
    <source>
        <dbReference type="SMART" id="SM00852"/>
    </source>
</evidence>
<dbReference type="InterPro" id="IPR001453">
    <property type="entry name" value="MoaB/Mog_dom"/>
</dbReference>
<evidence type="ECO:0000313" key="4">
    <source>
        <dbReference type="Proteomes" id="UP001429357"/>
    </source>
</evidence>
<dbReference type="Pfam" id="PF00994">
    <property type="entry name" value="MoCF_biosynth"/>
    <property type="match status" value="1"/>
</dbReference>
<dbReference type="Gene3D" id="3.30.70.2860">
    <property type="match status" value="1"/>
</dbReference>
<reference evidence="4" key="1">
    <citation type="submission" date="2016-06" db="EMBL/GenBank/DDBJ databases">
        <title>Four novel species of enterococci isolated from chicken manure.</title>
        <authorList>
            <person name="Van Tyne D."/>
        </authorList>
    </citation>
    <scope>NUCLEOTIDE SEQUENCE [LARGE SCALE GENOMIC DNA]</scope>
    <source>
        <strain evidence="4">JM9A</strain>
    </source>
</reference>
<dbReference type="EMBL" id="MAEI02000001">
    <property type="protein sequence ID" value="MEO1780589.1"/>
    <property type="molecule type" value="Genomic_DNA"/>
</dbReference>
<reference evidence="3 4" key="2">
    <citation type="submission" date="2024-02" db="EMBL/GenBank/DDBJ databases">
        <title>The Genome Sequence of Enterococcus diestrammenae JM9A.</title>
        <authorList>
            <person name="Earl A."/>
            <person name="Manson A."/>
            <person name="Gilmore M."/>
            <person name="Sanders J."/>
            <person name="Shea T."/>
            <person name="Howe W."/>
            <person name="Livny J."/>
            <person name="Cuomo C."/>
            <person name="Neafsey D."/>
            <person name="Birren B."/>
        </authorList>
    </citation>
    <scope>NUCLEOTIDE SEQUENCE [LARGE SCALE GENOMIC DNA]</scope>
    <source>
        <strain evidence="3 4">JM9A</strain>
    </source>
</reference>
<comment type="caution">
    <text evidence="3">The sequence shown here is derived from an EMBL/GenBank/DDBJ whole genome shotgun (WGS) entry which is preliminary data.</text>
</comment>
<gene>
    <name evidence="1" type="primary">cinA</name>
    <name evidence="3" type="ORF">BAU18_000128</name>
</gene>
<dbReference type="NCBIfam" id="NF001813">
    <property type="entry name" value="PRK00549.1"/>
    <property type="match status" value="1"/>
</dbReference>
<dbReference type="Proteomes" id="UP001429357">
    <property type="component" value="Unassembled WGS sequence"/>
</dbReference>
<feature type="domain" description="MoaB/Mog" evidence="2">
    <location>
        <begin position="4"/>
        <end position="171"/>
    </location>
</feature>
<proteinExistence type="inferred from homology"/>
<dbReference type="SUPFAM" id="SSF142433">
    <property type="entry name" value="CinA-like"/>
    <property type="match status" value="1"/>
</dbReference>
<evidence type="ECO:0000313" key="3">
    <source>
        <dbReference type="EMBL" id="MEO1780589.1"/>
    </source>
</evidence>
<keyword evidence="4" id="KW-1185">Reference proteome</keyword>
<dbReference type="NCBIfam" id="TIGR00199">
    <property type="entry name" value="PncC_domain"/>
    <property type="match status" value="1"/>
</dbReference>
<dbReference type="PIRSF" id="PIRSF006728">
    <property type="entry name" value="CinA"/>
    <property type="match status" value="1"/>
</dbReference>
<dbReference type="InterPro" id="IPR036653">
    <property type="entry name" value="CinA-like_C"/>
</dbReference>
<dbReference type="InterPro" id="IPR008135">
    <property type="entry name" value="Competence-induced_CinA"/>
</dbReference>
<dbReference type="PANTHER" id="PTHR13939:SF0">
    <property type="entry name" value="NMN AMIDOHYDROLASE-LIKE PROTEIN YFAY"/>
    <property type="match status" value="1"/>
</dbReference>
<sequence length="421" mass="45809">MKAEIIAVGTEILLGQVINSNATFLSEELADMGFEVYHHSVVGDNRERLLELLQVADKRSDLVVLCGGLGPTTDDLTKDVVAEFVGQDLVEDKPGLEQLHAFYRKAQRRMTPNNLRQVLVFAEGLALPNETGLAVGIFYQKPGQTAYLLLPGPPSELKPMFLHHAKALLAEKLPHEEKLLSRVLRFYGIGESKLVTELADLIDQQTNPTIAPYAKPNEVTVRLTVKTAKEVTGQALLDATEAHIMDRVGEYFYGYGEENTLEKVVVALLKDKHKTVTAAESLTAGEFQGTIGNVPGVSTVFPGGLVTYSAETKASLLGIDPAYLATYGTVSRECAEAMAVASREKLGTDYGLSFTGVAGPETLEEQPAGTVWIALASASGVESRLYHFTRDRAYVRHSAVMAGLDLLRRELLAEDNFSEES</sequence>
<dbReference type="NCBIfam" id="TIGR00200">
    <property type="entry name" value="cinA_nterm"/>
    <property type="match status" value="1"/>
</dbReference>
<dbReference type="RefSeq" id="WP_161869744.1">
    <property type="nucleotide sequence ID" value="NZ_MAEI02000001.1"/>
</dbReference>
<dbReference type="Gene3D" id="3.90.950.20">
    <property type="entry name" value="CinA-like"/>
    <property type="match status" value="1"/>
</dbReference>
<dbReference type="InterPro" id="IPR050101">
    <property type="entry name" value="CinA"/>
</dbReference>
<organism evidence="3 4">
    <name type="scientific">Enterococcus diestrammenae</name>
    <dbReference type="NCBI Taxonomy" id="1155073"/>
    <lineage>
        <taxon>Bacteria</taxon>
        <taxon>Bacillati</taxon>
        <taxon>Bacillota</taxon>
        <taxon>Bacilli</taxon>
        <taxon>Lactobacillales</taxon>
        <taxon>Enterococcaceae</taxon>
        <taxon>Enterococcus</taxon>
    </lineage>
</organism>
<evidence type="ECO:0000256" key="1">
    <source>
        <dbReference type="HAMAP-Rule" id="MF_00226"/>
    </source>
</evidence>
<dbReference type="SUPFAM" id="SSF53218">
    <property type="entry name" value="Molybdenum cofactor biosynthesis proteins"/>
    <property type="match status" value="1"/>
</dbReference>
<dbReference type="InterPro" id="IPR008136">
    <property type="entry name" value="CinA_C"/>
</dbReference>
<dbReference type="HAMAP" id="MF_00226_B">
    <property type="entry name" value="CinA_B"/>
    <property type="match status" value="1"/>
</dbReference>
<dbReference type="Pfam" id="PF18146">
    <property type="entry name" value="CinA_KH"/>
    <property type="match status" value="1"/>
</dbReference>
<dbReference type="SMART" id="SM00852">
    <property type="entry name" value="MoCF_biosynth"/>
    <property type="match status" value="1"/>
</dbReference>
<dbReference type="CDD" id="cd00885">
    <property type="entry name" value="cinA"/>
    <property type="match status" value="1"/>
</dbReference>
<dbReference type="InterPro" id="IPR041424">
    <property type="entry name" value="CinA_KH"/>
</dbReference>
<name>A0ABV0EZX9_9ENTE</name>
<comment type="similarity">
    <text evidence="1">Belongs to the CinA family.</text>
</comment>
<protein>
    <recommendedName>
        <fullName evidence="1">Putative competence-damage inducible protein</fullName>
    </recommendedName>
</protein>
<dbReference type="Pfam" id="PF02464">
    <property type="entry name" value="CinA"/>
    <property type="match status" value="1"/>
</dbReference>
<dbReference type="InterPro" id="IPR036425">
    <property type="entry name" value="MoaB/Mog-like_dom_sf"/>
</dbReference>
<accession>A0ABV0EZX9</accession>
<dbReference type="PANTHER" id="PTHR13939">
    <property type="entry name" value="NICOTINAMIDE-NUCLEOTIDE AMIDOHYDROLASE PNCC"/>
    <property type="match status" value="1"/>
</dbReference>